<dbReference type="Pfam" id="PF12833">
    <property type="entry name" value="HTH_18"/>
    <property type="match status" value="1"/>
</dbReference>
<dbReference type="Proteomes" id="UP000245880">
    <property type="component" value="Unassembled WGS sequence"/>
</dbReference>
<organism evidence="5 6">
    <name type="scientific">Dyadobacter jejuensis</name>
    <dbReference type="NCBI Taxonomy" id="1082580"/>
    <lineage>
        <taxon>Bacteria</taxon>
        <taxon>Pseudomonadati</taxon>
        <taxon>Bacteroidota</taxon>
        <taxon>Cytophagia</taxon>
        <taxon>Cytophagales</taxon>
        <taxon>Spirosomataceae</taxon>
        <taxon>Dyadobacter</taxon>
    </lineage>
</organism>
<evidence type="ECO:0000256" key="2">
    <source>
        <dbReference type="ARBA" id="ARBA00023125"/>
    </source>
</evidence>
<accession>A0A316B6S1</accession>
<dbReference type="EMBL" id="QGDT01000004">
    <property type="protein sequence ID" value="PWJ58247.1"/>
    <property type="molecule type" value="Genomic_DNA"/>
</dbReference>
<dbReference type="RefSeq" id="WP_109674125.1">
    <property type="nucleotide sequence ID" value="NZ_QGDT01000004.1"/>
</dbReference>
<dbReference type="PANTHER" id="PTHR43280:SF32">
    <property type="entry name" value="TRANSCRIPTIONAL REGULATORY PROTEIN"/>
    <property type="match status" value="1"/>
</dbReference>
<proteinExistence type="predicted"/>
<dbReference type="PANTHER" id="PTHR43280">
    <property type="entry name" value="ARAC-FAMILY TRANSCRIPTIONAL REGULATOR"/>
    <property type="match status" value="1"/>
</dbReference>
<dbReference type="AlphaFoldDB" id="A0A316B6S1"/>
<gene>
    <name evidence="5" type="ORF">CLV98_104105</name>
</gene>
<keyword evidence="3" id="KW-0804">Transcription</keyword>
<dbReference type="SUPFAM" id="SSF46689">
    <property type="entry name" value="Homeodomain-like"/>
    <property type="match status" value="1"/>
</dbReference>
<reference evidence="5 6" key="1">
    <citation type="submission" date="2018-03" db="EMBL/GenBank/DDBJ databases">
        <title>Genomic Encyclopedia of Archaeal and Bacterial Type Strains, Phase II (KMG-II): from individual species to whole genera.</title>
        <authorList>
            <person name="Goeker M."/>
        </authorList>
    </citation>
    <scope>NUCLEOTIDE SEQUENCE [LARGE SCALE GENOMIC DNA]</scope>
    <source>
        <strain evidence="5 6">DSM 100346</strain>
    </source>
</reference>
<evidence type="ECO:0000313" key="5">
    <source>
        <dbReference type="EMBL" id="PWJ58247.1"/>
    </source>
</evidence>
<feature type="domain" description="HTH araC/xylS-type" evidence="4">
    <location>
        <begin position="189"/>
        <end position="287"/>
    </location>
</feature>
<dbReference type="OrthoDB" id="1007667at2"/>
<sequence>MSKLLETNISRKQISDDLVVFTAHDAEYILEPNVPFRAEAFALIVVETGELQVQSNLKNYTLLPQSILIVLPDSLNELKYQSEDLNFICLAFQKRYIEKLGLIMSSSEAVLMFSKDVQHHFQLSAMDHADIVYGISVLARKINMNRETPFYDELVKSTFLSVTYQVASIFFTQLPVLNVQLSRKEEIASKFLGLLAEKFRQERSVSYYANVLAITTRHLSQVLKEVTGKTAGELIDELVIQEARVLLSQSSINVAAAAQILQFSNQSFFGKYFKQHTGYSPSEYRSLSRTTLNPPF</sequence>
<keyword evidence="2" id="KW-0238">DNA-binding</keyword>
<dbReference type="InterPro" id="IPR009057">
    <property type="entry name" value="Homeodomain-like_sf"/>
</dbReference>
<evidence type="ECO:0000256" key="1">
    <source>
        <dbReference type="ARBA" id="ARBA00023015"/>
    </source>
</evidence>
<dbReference type="GO" id="GO:0003700">
    <property type="term" value="F:DNA-binding transcription factor activity"/>
    <property type="evidence" value="ECO:0007669"/>
    <property type="project" value="InterPro"/>
</dbReference>
<protein>
    <submittedName>
        <fullName evidence="5">Helix-turn-helix protein</fullName>
    </submittedName>
</protein>
<evidence type="ECO:0000313" key="6">
    <source>
        <dbReference type="Proteomes" id="UP000245880"/>
    </source>
</evidence>
<dbReference type="InterPro" id="IPR018060">
    <property type="entry name" value="HTH_AraC"/>
</dbReference>
<keyword evidence="6" id="KW-1185">Reference proteome</keyword>
<keyword evidence="1" id="KW-0805">Transcription regulation</keyword>
<name>A0A316B6S1_9BACT</name>
<dbReference type="Gene3D" id="1.10.10.60">
    <property type="entry name" value="Homeodomain-like"/>
    <property type="match status" value="1"/>
</dbReference>
<evidence type="ECO:0000256" key="3">
    <source>
        <dbReference type="ARBA" id="ARBA00023163"/>
    </source>
</evidence>
<dbReference type="SMART" id="SM00342">
    <property type="entry name" value="HTH_ARAC"/>
    <property type="match status" value="1"/>
</dbReference>
<evidence type="ECO:0000259" key="4">
    <source>
        <dbReference type="PROSITE" id="PS01124"/>
    </source>
</evidence>
<dbReference type="GO" id="GO:0043565">
    <property type="term" value="F:sequence-specific DNA binding"/>
    <property type="evidence" value="ECO:0007669"/>
    <property type="project" value="InterPro"/>
</dbReference>
<comment type="caution">
    <text evidence="5">The sequence shown here is derived from an EMBL/GenBank/DDBJ whole genome shotgun (WGS) entry which is preliminary data.</text>
</comment>
<dbReference type="PROSITE" id="PS01124">
    <property type="entry name" value="HTH_ARAC_FAMILY_2"/>
    <property type="match status" value="1"/>
</dbReference>